<name>A0A9X7XV68_LACJH</name>
<evidence type="ECO:0000259" key="2">
    <source>
        <dbReference type="Pfam" id="PF04536"/>
    </source>
</evidence>
<evidence type="ECO:0000313" key="4">
    <source>
        <dbReference type="Proteomes" id="UP000464749"/>
    </source>
</evidence>
<dbReference type="EMBL" id="CP040856">
    <property type="protein sequence ID" value="QIA88670.1"/>
    <property type="molecule type" value="Genomic_DNA"/>
</dbReference>
<keyword evidence="1" id="KW-1133">Transmembrane helix</keyword>
<keyword evidence="1" id="KW-0472">Membrane</keyword>
<proteinExistence type="predicted"/>
<evidence type="ECO:0000313" key="3">
    <source>
        <dbReference type="EMBL" id="QIA88670.1"/>
    </source>
</evidence>
<dbReference type="InterPro" id="IPR007621">
    <property type="entry name" value="TPM_dom"/>
</dbReference>
<feature type="transmembrane region" description="Helical" evidence="1">
    <location>
        <begin position="185"/>
        <end position="208"/>
    </location>
</feature>
<gene>
    <name evidence="3" type="ORF">FEE39_10535</name>
</gene>
<organism evidence="3 4">
    <name type="scientific">Lactobacillus johnsonii</name>
    <dbReference type="NCBI Taxonomy" id="33959"/>
    <lineage>
        <taxon>Bacteria</taxon>
        <taxon>Bacillati</taxon>
        <taxon>Bacillota</taxon>
        <taxon>Bacilli</taxon>
        <taxon>Lactobacillales</taxon>
        <taxon>Lactobacillaceae</taxon>
        <taxon>Lactobacillus</taxon>
    </lineage>
</organism>
<dbReference type="Gene3D" id="3.10.310.50">
    <property type="match status" value="1"/>
</dbReference>
<dbReference type="Pfam" id="PF04536">
    <property type="entry name" value="TPM_phosphatase"/>
    <property type="match status" value="1"/>
</dbReference>
<evidence type="ECO:0000256" key="1">
    <source>
        <dbReference type="SAM" id="Phobius"/>
    </source>
</evidence>
<dbReference type="PANTHER" id="PTHR30373">
    <property type="entry name" value="UPF0603 PROTEIN YGCG"/>
    <property type="match status" value="1"/>
</dbReference>
<dbReference type="Proteomes" id="UP000464749">
    <property type="component" value="Plasmid unnamed2"/>
</dbReference>
<sequence length="333" mass="37416">MDCITKKYSNRKLILSFMLVLVAFLAILLSSKTTFASTYVMDKAGVLNQQTVEKVAEINEKDLAKVKGHPEIAVITIKTTGNESIEDYAQEQAQKYHIGRKGWNNGVLFVVATDDRKVRMQTGYGVEDALPDDYINNLISGQTKDELHQGNWNDSVLRIVQQTSQKLQKESSSLVSPSEKSKKDIIPNLLVVSIVAIAVAGFVFWGLYKLQEKKLLDQVNKILKKKNLVAKMSTSDTDLSLLISLVSNTVKDDEEKSDDINNDISFEVDDTDNEKMVSADVLAKNLFLANEINKNIETIENNSQLNIEFKFNDIWSSLWKNEGSIRDEGKESN</sequence>
<keyword evidence="1" id="KW-0812">Transmembrane</keyword>
<dbReference type="AlphaFoldDB" id="A0A9X7XV68"/>
<accession>A0A9X7XV68</accession>
<dbReference type="PANTHER" id="PTHR30373:SF2">
    <property type="entry name" value="UPF0603 PROTEIN YGCG"/>
    <property type="match status" value="1"/>
</dbReference>
<reference evidence="3 4" key="1">
    <citation type="submission" date="2019-06" db="EMBL/GenBank/DDBJ databases">
        <title>Whole genome sequencing of Lactobacillus johnsonii strain G2A.</title>
        <authorList>
            <person name="Conlan S."/>
            <person name="Thomas P.J."/>
            <person name="Mullikin J."/>
            <person name="Singer J."/>
            <person name="Weaver C."/>
            <person name="Segre J.A."/>
        </authorList>
    </citation>
    <scope>NUCLEOTIDE SEQUENCE [LARGE SCALE GENOMIC DNA]</scope>
    <source>
        <strain evidence="3 4">G2A</strain>
        <plasmid evidence="3 4">unnamed2</plasmid>
    </source>
</reference>
<keyword evidence="3" id="KW-0614">Plasmid</keyword>
<protein>
    <submittedName>
        <fullName evidence="3">TPM domain-containing protein</fullName>
    </submittedName>
</protein>
<feature type="domain" description="TPM" evidence="2">
    <location>
        <begin position="40"/>
        <end position="164"/>
    </location>
</feature>
<geneLocation type="plasmid" evidence="3 4">
    <name>unnamed2</name>
</geneLocation>